<gene>
    <name evidence="3" type="ORF">AUC43_05565</name>
</gene>
<evidence type="ECO:0000259" key="2">
    <source>
        <dbReference type="Pfam" id="PF00561"/>
    </source>
</evidence>
<dbReference type="Pfam" id="PF00561">
    <property type="entry name" value="Abhydrolase_1"/>
    <property type="match status" value="1"/>
</dbReference>
<proteinExistence type="predicted"/>
<feature type="domain" description="AB hydrolase-1" evidence="2">
    <location>
        <begin position="11"/>
        <end position="240"/>
    </location>
</feature>
<dbReference type="Proteomes" id="UP000059542">
    <property type="component" value="Chromosome"/>
</dbReference>
<sequence>MAVPMSTTSRPVVVFLHGYLESPAIWAEFIGEHFADCHVLTPALPGYDGQDTPEEAYSLEAAADAVRAALEGAGAGHAVLVGHSMGGYVALAFAEKYPGLVAGLGLFHSSSLPDTDQDRERRGRNRAFIEEHGVAAFAEEFLQPQFAAEHRESMAHHLAQLKTLAAAVPQAVALAGLEAMGQRPDRRPVLEKATYPVLFIAGKEDKAVPPEKTHEESLLPDHSTVLWLANVGHLGFVERPADTRRAVRQLVQAAFD</sequence>
<dbReference type="EMBL" id="CP013909">
    <property type="protein sequence ID" value="ALW84597.1"/>
    <property type="molecule type" value="Genomic_DNA"/>
</dbReference>
<evidence type="ECO:0000256" key="1">
    <source>
        <dbReference type="ARBA" id="ARBA00022801"/>
    </source>
</evidence>
<keyword evidence="1" id="KW-0378">Hydrolase</keyword>
<dbReference type="KEGG" id="hyg:AUC43_05565"/>
<dbReference type="AlphaFoldDB" id="A0A0U4AM81"/>
<organism evidence="3 4">
    <name type="scientific">Hymenobacter sedentarius</name>
    <dbReference type="NCBI Taxonomy" id="1411621"/>
    <lineage>
        <taxon>Bacteria</taxon>
        <taxon>Pseudomonadati</taxon>
        <taxon>Bacteroidota</taxon>
        <taxon>Cytophagia</taxon>
        <taxon>Cytophagales</taxon>
        <taxon>Hymenobacteraceae</taxon>
        <taxon>Hymenobacter</taxon>
    </lineage>
</organism>
<dbReference type="STRING" id="1411621.AUC43_05565"/>
<dbReference type="PANTHER" id="PTHR43798">
    <property type="entry name" value="MONOACYLGLYCEROL LIPASE"/>
    <property type="match status" value="1"/>
</dbReference>
<dbReference type="Gene3D" id="3.40.50.1820">
    <property type="entry name" value="alpha/beta hydrolase"/>
    <property type="match status" value="1"/>
</dbReference>
<dbReference type="SUPFAM" id="SSF53474">
    <property type="entry name" value="alpha/beta-Hydrolases"/>
    <property type="match status" value="1"/>
</dbReference>
<dbReference type="InterPro" id="IPR029058">
    <property type="entry name" value="AB_hydrolase_fold"/>
</dbReference>
<dbReference type="InterPro" id="IPR000073">
    <property type="entry name" value="AB_hydrolase_1"/>
</dbReference>
<keyword evidence="4" id="KW-1185">Reference proteome</keyword>
<reference evidence="3 4" key="1">
    <citation type="submission" date="2015-12" db="EMBL/GenBank/DDBJ databases">
        <authorList>
            <person name="Shamseldin A."/>
            <person name="Moawad H."/>
            <person name="Abd El-Rahim W.M."/>
            <person name="Sadowsky M.J."/>
        </authorList>
    </citation>
    <scope>NUCLEOTIDE SEQUENCE [LARGE SCALE GENOMIC DNA]</scope>
    <source>
        <strain evidence="3 4">DG5B</strain>
    </source>
</reference>
<dbReference type="GO" id="GO:0016787">
    <property type="term" value="F:hydrolase activity"/>
    <property type="evidence" value="ECO:0007669"/>
    <property type="project" value="UniProtKB-KW"/>
</dbReference>
<dbReference type="PRINTS" id="PR00111">
    <property type="entry name" value="ABHYDROLASE"/>
</dbReference>
<accession>A0A0U4AM81</accession>
<dbReference type="InterPro" id="IPR050266">
    <property type="entry name" value="AB_hydrolase_sf"/>
</dbReference>
<name>A0A0U4AM81_9BACT</name>
<evidence type="ECO:0000313" key="3">
    <source>
        <dbReference type="EMBL" id="ALW84597.1"/>
    </source>
</evidence>
<protein>
    <recommendedName>
        <fullName evidence="2">AB hydrolase-1 domain-containing protein</fullName>
    </recommendedName>
</protein>
<dbReference type="PANTHER" id="PTHR43798:SF31">
    <property type="entry name" value="AB HYDROLASE SUPERFAMILY PROTEIN YCLE"/>
    <property type="match status" value="1"/>
</dbReference>
<evidence type="ECO:0000313" key="4">
    <source>
        <dbReference type="Proteomes" id="UP000059542"/>
    </source>
</evidence>
<dbReference type="GO" id="GO:0016020">
    <property type="term" value="C:membrane"/>
    <property type="evidence" value="ECO:0007669"/>
    <property type="project" value="TreeGrafter"/>
</dbReference>